<evidence type="ECO:0000256" key="2">
    <source>
        <dbReference type="SAM" id="Phobius"/>
    </source>
</evidence>
<dbReference type="SUPFAM" id="SSF53850">
    <property type="entry name" value="Periplasmic binding protein-like II"/>
    <property type="match status" value="1"/>
</dbReference>
<name>A0A2G1QSW7_9HYPH</name>
<evidence type="ECO:0000256" key="1">
    <source>
        <dbReference type="SAM" id="MobiDB-lite"/>
    </source>
</evidence>
<dbReference type="PANTHER" id="PTHR42941">
    <property type="entry name" value="SLL1037 PROTEIN"/>
    <property type="match status" value="1"/>
</dbReference>
<dbReference type="NCBIfam" id="TIGR02122">
    <property type="entry name" value="TRAP_TAXI"/>
    <property type="match status" value="1"/>
</dbReference>
<dbReference type="Pfam" id="PF16868">
    <property type="entry name" value="NMT1_3"/>
    <property type="match status" value="1"/>
</dbReference>
<dbReference type="InterPro" id="IPR011852">
    <property type="entry name" value="TRAP_TAXI"/>
</dbReference>
<comment type="caution">
    <text evidence="3">The sequence shown here is derived from an EMBL/GenBank/DDBJ whole genome shotgun (WGS) entry which is preliminary data.</text>
</comment>
<dbReference type="PANTHER" id="PTHR42941:SF1">
    <property type="entry name" value="SLL1037 PROTEIN"/>
    <property type="match status" value="1"/>
</dbReference>
<keyword evidence="2" id="KW-1133">Transmembrane helix</keyword>
<sequence>MNAPERNFKGSRRPRLEANRTSAGRRAVSAGLLVLTLALGVSGVAGWWWINRDHAPVVLTVGSGPYGSDSNVLMRHIAEVVERHSHTLRLAVRSTRDPSENIARLNTRQIDLAVIRADTPVVSDVRMIADLFPDYFQIVVRDSAPARKVADLPRLRVAIPEFGTDAFRSFWVLADHYDLPVTNDYWRSVPFGQATAGLLSGRYDALFTVRSLRDETLLRMFGDAQLKSIRLRYIPVEQAAAIALKRPFLRPEIMPVGAFTGAAPVPEGQTPTAAVERILVSRADIPAEAIRELTSILFEHRLDLTMRFSLASAISKPDLQRGLNVPLHDGAAAFYDRDEPSFIQQNAEPLALGVTLLAMAFSGLLGLRRLMTNKQKNRADVYNYRLLDLNTRARTATSRDELATLRDELDAILETVVVALDTDEVTDEGFQSFSLLWESVRDTLRERRADLEAAQASA</sequence>
<protein>
    <recommendedName>
        <fullName evidence="5">C4-dicarboxylate ABC transporter substrate-binding protein</fullName>
    </recommendedName>
</protein>
<feature type="transmembrane region" description="Helical" evidence="2">
    <location>
        <begin position="350"/>
        <end position="367"/>
    </location>
</feature>
<reference evidence="3 4" key="1">
    <citation type="submission" date="2017-10" db="EMBL/GenBank/DDBJ databases">
        <title>Sedimentibacterium mangrovi gen. nov., sp. nov., a novel member of family Phyllobacteriacea isolated from mangrove sediment.</title>
        <authorList>
            <person name="Liao H."/>
            <person name="Tian Y."/>
        </authorList>
    </citation>
    <scope>NUCLEOTIDE SEQUENCE [LARGE SCALE GENOMIC DNA]</scope>
    <source>
        <strain evidence="3 4">X9-2-2</strain>
    </source>
</reference>
<organism evidence="3 4">
    <name type="scientific">Zhengella mangrovi</name>
    <dbReference type="NCBI Taxonomy" id="1982044"/>
    <lineage>
        <taxon>Bacteria</taxon>
        <taxon>Pseudomonadati</taxon>
        <taxon>Pseudomonadota</taxon>
        <taxon>Alphaproteobacteria</taxon>
        <taxon>Hyphomicrobiales</taxon>
        <taxon>Notoacmeibacteraceae</taxon>
        <taxon>Zhengella</taxon>
    </lineage>
</organism>
<evidence type="ECO:0000313" key="4">
    <source>
        <dbReference type="Proteomes" id="UP000221168"/>
    </source>
</evidence>
<feature type="region of interest" description="Disordered" evidence="1">
    <location>
        <begin position="1"/>
        <end position="21"/>
    </location>
</feature>
<dbReference type="OrthoDB" id="252197at2"/>
<accession>A0A2G1QSW7</accession>
<gene>
    <name evidence="3" type="ORF">CSC94_00820</name>
</gene>
<keyword evidence="2" id="KW-0472">Membrane</keyword>
<dbReference type="EMBL" id="PDVP01000001">
    <property type="protein sequence ID" value="PHP68582.1"/>
    <property type="molecule type" value="Genomic_DNA"/>
</dbReference>
<feature type="transmembrane region" description="Helical" evidence="2">
    <location>
        <begin position="30"/>
        <end position="50"/>
    </location>
</feature>
<evidence type="ECO:0000313" key="3">
    <source>
        <dbReference type="EMBL" id="PHP68582.1"/>
    </source>
</evidence>
<dbReference type="Gene3D" id="3.40.190.10">
    <property type="entry name" value="Periplasmic binding protein-like II"/>
    <property type="match status" value="2"/>
</dbReference>
<keyword evidence="4" id="KW-1185">Reference proteome</keyword>
<evidence type="ECO:0008006" key="5">
    <source>
        <dbReference type="Google" id="ProtNLM"/>
    </source>
</evidence>
<proteinExistence type="predicted"/>
<dbReference type="Proteomes" id="UP000221168">
    <property type="component" value="Unassembled WGS sequence"/>
</dbReference>
<dbReference type="AlphaFoldDB" id="A0A2G1QSW7"/>
<keyword evidence="2" id="KW-0812">Transmembrane</keyword>